<evidence type="ECO:0000256" key="1">
    <source>
        <dbReference type="SAM" id="Phobius"/>
    </source>
</evidence>
<sequence>MSDLATSAKGNPVISSRRIKLEILIVLGITFGMSGLRSLLRLIDDLLSPVALNEQSVALNTSLANSAWLDLALQLCSAGVLFGWGALAIYLLGQAFRGIQVRDVGWGMGLAALIGIPGLIFYASAVHVGFSKEVVPTTLESWWEIPVLLVWSAANAFGEEIVVVLWLSTRLRQLRWSIPWIIVASAVLRGSYHLYQGVSAGFGNIIMGVVFAYFYQRSGKVWPLVIAHFLIDAVAFVGYSAIGGNLSWLGL</sequence>
<evidence type="ECO:0000313" key="3">
    <source>
        <dbReference type="EMBL" id="AGG67867.1"/>
    </source>
</evidence>
<dbReference type="Proteomes" id="UP000011760">
    <property type="component" value="Chromosome"/>
</dbReference>
<proteinExistence type="predicted"/>
<gene>
    <name evidence="3" type="ORF">H924_12220</name>
</gene>
<dbReference type="RefSeq" id="WP_015652293.1">
    <property type="nucleotide sequence ID" value="NC_020506.1"/>
</dbReference>
<dbReference type="HOGENOM" id="CLU_080128_0_0_11"/>
<feature type="transmembrane region" description="Helical" evidence="1">
    <location>
        <begin position="104"/>
        <end position="125"/>
    </location>
</feature>
<feature type="transmembrane region" description="Helical" evidence="1">
    <location>
        <begin position="222"/>
        <end position="242"/>
    </location>
</feature>
<dbReference type="KEGG" id="ccn:H924_12220"/>
<dbReference type="STRING" id="1121353.H924_12220"/>
<organism evidence="3 4">
    <name type="scientific">Corynebacterium callunae DSM 20147</name>
    <dbReference type="NCBI Taxonomy" id="1121353"/>
    <lineage>
        <taxon>Bacteria</taxon>
        <taxon>Bacillati</taxon>
        <taxon>Actinomycetota</taxon>
        <taxon>Actinomycetes</taxon>
        <taxon>Mycobacteriales</taxon>
        <taxon>Corynebacteriaceae</taxon>
        <taxon>Corynebacterium</taxon>
    </lineage>
</organism>
<reference evidence="3 4" key="1">
    <citation type="submission" date="2013-02" db="EMBL/GenBank/DDBJ databases">
        <title>The complete genome sequence of Corynebacterium callunae DSM 20147.</title>
        <authorList>
            <person name="Ruckert C."/>
            <person name="Albersmeier A."/>
            <person name="Kalinowski J."/>
        </authorList>
    </citation>
    <scope>NUCLEOTIDE SEQUENCE [LARGE SCALE GENOMIC DNA]</scope>
    <source>
        <strain evidence="3 4">DSM 20147</strain>
    </source>
</reference>
<keyword evidence="1" id="KW-1133">Transmembrane helix</keyword>
<keyword evidence="1" id="KW-0472">Membrane</keyword>
<feature type="transmembrane region" description="Helical" evidence="1">
    <location>
        <begin position="21"/>
        <end position="40"/>
    </location>
</feature>
<dbReference type="GO" id="GO:0004175">
    <property type="term" value="F:endopeptidase activity"/>
    <property type="evidence" value="ECO:0007669"/>
    <property type="project" value="UniProtKB-ARBA"/>
</dbReference>
<dbReference type="AlphaFoldDB" id="M1UW59"/>
<feature type="domain" description="CAAX prenyl protease 2/Lysostaphin resistance protein A-like" evidence="2">
    <location>
        <begin position="142"/>
        <end position="234"/>
    </location>
</feature>
<evidence type="ECO:0000259" key="2">
    <source>
        <dbReference type="Pfam" id="PF02517"/>
    </source>
</evidence>
<dbReference type="GO" id="GO:0080120">
    <property type="term" value="P:CAAX-box protein maturation"/>
    <property type="evidence" value="ECO:0007669"/>
    <property type="project" value="UniProtKB-ARBA"/>
</dbReference>
<evidence type="ECO:0000313" key="4">
    <source>
        <dbReference type="Proteomes" id="UP000011760"/>
    </source>
</evidence>
<dbReference type="Pfam" id="PF02517">
    <property type="entry name" value="Rce1-like"/>
    <property type="match status" value="1"/>
</dbReference>
<protein>
    <recommendedName>
        <fullName evidence="2">CAAX prenyl protease 2/Lysostaphin resistance protein A-like domain-containing protein</fullName>
    </recommendedName>
</protein>
<name>M1UW59_9CORY</name>
<feature type="transmembrane region" description="Helical" evidence="1">
    <location>
        <begin position="198"/>
        <end position="215"/>
    </location>
</feature>
<feature type="transmembrane region" description="Helical" evidence="1">
    <location>
        <begin position="71"/>
        <end position="92"/>
    </location>
</feature>
<keyword evidence="4" id="KW-1185">Reference proteome</keyword>
<dbReference type="EMBL" id="CP004354">
    <property type="protein sequence ID" value="AGG67867.1"/>
    <property type="molecule type" value="Genomic_DNA"/>
</dbReference>
<dbReference type="eggNOG" id="COG1266">
    <property type="taxonomic scope" value="Bacteria"/>
</dbReference>
<keyword evidence="1" id="KW-0812">Transmembrane</keyword>
<dbReference type="PATRIC" id="fig|1121353.3.peg.2497"/>
<dbReference type="InterPro" id="IPR003675">
    <property type="entry name" value="Rce1/LyrA-like_dom"/>
</dbReference>
<accession>M1UW59</accession>